<comment type="caution">
    <text evidence="1">The sequence shown here is derived from an EMBL/GenBank/DDBJ whole genome shotgun (WGS) entry which is preliminary data.</text>
</comment>
<dbReference type="EMBL" id="QGNW01001445">
    <property type="protein sequence ID" value="RVW41055.1"/>
    <property type="molecule type" value="Genomic_DNA"/>
</dbReference>
<name>A0A438DZV4_VITVI</name>
<protein>
    <submittedName>
        <fullName evidence="1">Uncharacterized protein</fullName>
    </submittedName>
</protein>
<dbReference type="Proteomes" id="UP000288805">
    <property type="component" value="Unassembled WGS sequence"/>
</dbReference>
<reference evidence="1 2" key="1">
    <citation type="journal article" date="2018" name="PLoS Genet.">
        <title>Population sequencing reveals clonal diversity and ancestral inbreeding in the grapevine cultivar Chardonnay.</title>
        <authorList>
            <person name="Roach M.J."/>
            <person name="Johnson D.L."/>
            <person name="Bohlmann J."/>
            <person name="van Vuuren H.J."/>
            <person name="Jones S.J."/>
            <person name="Pretorius I.S."/>
            <person name="Schmidt S.A."/>
            <person name="Borneman A.R."/>
        </authorList>
    </citation>
    <scope>NUCLEOTIDE SEQUENCE [LARGE SCALE GENOMIC DNA]</scope>
    <source>
        <strain evidence="2">cv. Chardonnay</strain>
        <tissue evidence="1">Leaf</tissue>
    </source>
</reference>
<evidence type="ECO:0000313" key="2">
    <source>
        <dbReference type="Proteomes" id="UP000288805"/>
    </source>
</evidence>
<sequence>MMDPNLDLQESGWEELRKEAPIKLGLKIVAWEFKYEIGMENYGKHEGEVAGIRGHEVGIKWNRIHGVVELWNHLSFPYFGPYRDGMKS</sequence>
<organism evidence="1 2">
    <name type="scientific">Vitis vinifera</name>
    <name type="common">Grape</name>
    <dbReference type="NCBI Taxonomy" id="29760"/>
    <lineage>
        <taxon>Eukaryota</taxon>
        <taxon>Viridiplantae</taxon>
        <taxon>Streptophyta</taxon>
        <taxon>Embryophyta</taxon>
        <taxon>Tracheophyta</taxon>
        <taxon>Spermatophyta</taxon>
        <taxon>Magnoliopsida</taxon>
        <taxon>eudicotyledons</taxon>
        <taxon>Gunneridae</taxon>
        <taxon>Pentapetalae</taxon>
        <taxon>rosids</taxon>
        <taxon>Vitales</taxon>
        <taxon>Vitaceae</taxon>
        <taxon>Viteae</taxon>
        <taxon>Vitis</taxon>
    </lineage>
</organism>
<proteinExistence type="predicted"/>
<dbReference type="AlphaFoldDB" id="A0A438DZV4"/>
<accession>A0A438DZV4</accession>
<evidence type="ECO:0000313" key="1">
    <source>
        <dbReference type="EMBL" id="RVW41055.1"/>
    </source>
</evidence>
<gene>
    <name evidence="1" type="ORF">CK203_069868</name>
</gene>